<dbReference type="Proteomes" id="UP001055811">
    <property type="component" value="Linkage Group LG08"/>
</dbReference>
<gene>
    <name evidence="1" type="ORF">L2E82_45903</name>
</gene>
<accession>A0ACB8ZVM5</accession>
<organism evidence="1 2">
    <name type="scientific">Cichorium intybus</name>
    <name type="common">Chicory</name>
    <dbReference type="NCBI Taxonomy" id="13427"/>
    <lineage>
        <taxon>Eukaryota</taxon>
        <taxon>Viridiplantae</taxon>
        <taxon>Streptophyta</taxon>
        <taxon>Embryophyta</taxon>
        <taxon>Tracheophyta</taxon>
        <taxon>Spermatophyta</taxon>
        <taxon>Magnoliopsida</taxon>
        <taxon>eudicotyledons</taxon>
        <taxon>Gunneridae</taxon>
        <taxon>Pentapetalae</taxon>
        <taxon>asterids</taxon>
        <taxon>campanulids</taxon>
        <taxon>Asterales</taxon>
        <taxon>Asteraceae</taxon>
        <taxon>Cichorioideae</taxon>
        <taxon>Cichorieae</taxon>
        <taxon>Cichoriinae</taxon>
        <taxon>Cichorium</taxon>
    </lineage>
</organism>
<proteinExistence type="predicted"/>
<sequence length="186" mass="21439">MPAGKSRAHVPLYWHILCESSFVCRQLLDSENRLTQPDVLKASHEVRTNTTRPWTFNVQVGQSQLYISDSVCKTYLVEDVVGIWFIWSDWFCGSRTSFEVLELFKVSIQSLILISEVIFTCNLQLTLSQLIPKSYPLDLWVIHFLPHVLYKELNHHLTLSQMIPKSCPTGSLVDSFLDALRTQLIK</sequence>
<protein>
    <submittedName>
        <fullName evidence="1">Uncharacterized protein</fullName>
    </submittedName>
</protein>
<reference evidence="1 2" key="2">
    <citation type="journal article" date="2022" name="Mol. Ecol. Resour.">
        <title>The genomes of chicory, endive, great burdock and yacon provide insights into Asteraceae paleo-polyploidization history and plant inulin production.</title>
        <authorList>
            <person name="Fan W."/>
            <person name="Wang S."/>
            <person name="Wang H."/>
            <person name="Wang A."/>
            <person name="Jiang F."/>
            <person name="Liu H."/>
            <person name="Zhao H."/>
            <person name="Xu D."/>
            <person name="Zhang Y."/>
        </authorList>
    </citation>
    <scope>NUCLEOTIDE SEQUENCE [LARGE SCALE GENOMIC DNA]</scope>
    <source>
        <strain evidence="2">cv. Punajuju</strain>
        <tissue evidence="1">Leaves</tissue>
    </source>
</reference>
<name>A0ACB8ZVM5_CICIN</name>
<evidence type="ECO:0000313" key="2">
    <source>
        <dbReference type="Proteomes" id="UP001055811"/>
    </source>
</evidence>
<evidence type="ECO:0000313" key="1">
    <source>
        <dbReference type="EMBL" id="KAI3701253.1"/>
    </source>
</evidence>
<reference evidence="2" key="1">
    <citation type="journal article" date="2022" name="Mol. Ecol. Resour.">
        <title>The genomes of chicory, endive, great burdock and yacon provide insights into Asteraceae palaeo-polyploidization history and plant inulin production.</title>
        <authorList>
            <person name="Fan W."/>
            <person name="Wang S."/>
            <person name="Wang H."/>
            <person name="Wang A."/>
            <person name="Jiang F."/>
            <person name="Liu H."/>
            <person name="Zhao H."/>
            <person name="Xu D."/>
            <person name="Zhang Y."/>
        </authorList>
    </citation>
    <scope>NUCLEOTIDE SEQUENCE [LARGE SCALE GENOMIC DNA]</scope>
    <source>
        <strain evidence="2">cv. Punajuju</strain>
    </source>
</reference>
<dbReference type="EMBL" id="CM042016">
    <property type="protein sequence ID" value="KAI3701253.1"/>
    <property type="molecule type" value="Genomic_DNA"/>
</dbReference>
<comment type="caution">
    <text evidence="1">The sequence shown here is derived from an EMBL/GenBank/DDBJ whole genome shotgun (WGS) entry which is preliminary data.</text>
</comment>
<keyword evidence="2" id="KW-1185">Reference proteome</keyword>